<evidence type="ECO:0000256" key="7">
    <source>
        <dbReference type="SAM" id="Phobius"/>
    </source>
</evidence>
<feature type="domain" description="ABC3 transporter permease C-terminal" evidence="8">
    <location>
        <begin position="677"/>
        <end position="789"/>
    </location>
</feature>
<evidence type="ECO:0000256" key="2">
    <source>
        <dbReference type="ARBA" id="ARBA00022475"/>
    </source>
</evidence>
<feature type="transmembrane region" description="Helical" evidence="7">
    <location>
        <begin position="243"/>
        <end position="268"/>
    </location>
</feature>
<dbReference type="RefSeq" id="WP_203904329.1">
    <property type="nucleotide sequence ID" value="NZ_BOPF01000040.1"/>
</dbReference>
<feature type="transmembrane region" description="Helical" evidence="7">
    <location>
        <begin position="669"/>
        <end position="693"/>
    </location>
</feature>
<dbReference type="Proteomes" id="UP000619260">
    <property type="component" value="Unassembled WGS sequence"/>
</dbReference>
<feature type="transmembrane region" description="Helical" evidence="7">
    <location>
        <begin position="418"/>
        <end position="442"/>
    </location>
</feature>
<keyword evidence="4 7" id="KW-1133">Transmembrane helix</keyword>
<feature type="transmembrane region" description="Helical" evidence="7">
    <location>
        <begin position="338"/>
        <end position="359"/>
    </location>
</feature>
<feature type="transmembrane region" description="Helical" evidence="7">
    <location>
        <begin position="463"/>
        <end position="485"/>
    </location>
</feature>
<sequence>MRLAIATVRRRWAGLAGLFVALSLGIALLSAACTVYASGLPAVPERYASADAVVRAPFVEDESGYPVYRHWRFEEARHLADRLAAVPGVTDAVPDPLFYAQPVLGGVPQDLGDAATEYGRAWSSAALGGYRLASGTAPAAEREAVVSTDTGLAAGTRVSVLTAAGPVEWTVTGTVEAPGVYVPDAVAARLAGGVRVIGLRVTPSFDASAVAGLVGEADVLTGDRRSRLEPEHEARLRWIGAQLVIALTGLAAFTTVFVVASTFALNVTQRRREIGLLRAVGATPGQVRRTLLGEAFGVWVPATVTGLLLGLPLAYALAALMRAGGIERHDFAVRLLAWPFGLAAGIGLAVALAGVWLAARRGSRVPPLDALRDAAVDRRPMTRTRWAAGLLCVAGGVAIVLSAAALPEDETTTIVLYSAMLLIVGATLLAPVLVGPVVRVVTRPFVGTRGATGLLVREGTRTAVRRVASTAAPVLVTVGFTALFVGQVDMILDASGRANAADVRAAAVVVPAEGTPGLSDAAVAAAGGGASLLSTTAVATPAGAQPVAADVAGADAATLARVGRPAGLAADEILVAGGVEGPGWPVGATVEFSFRDGATVSLRVAAVLDDAPAPVLLRRDVVRAHDPNALTSIVYVPDAGARATPGARVLTPLEYGRSVDAREGELVRIFLALLLTVGTGYTGIAIANTLLMSAAGRRREYAVLRLSGASVGQVLRVVAAEAVIVVGIGGALGLAVAAAALQGMRTGIAEEVGFTPPLSVPWGAVAAVVAVSLVLAVPASVIPAWRAGRAG</sequence>
<name>A0A8J3YUS9_9ACTN</name>
<evidence type="ECO:0000256" key="6">
    <source>
        <dbReference type="ARBA" id="ARBA00038076"/>
    </source>
</evidence>
<evidence type="ECO:0000256" key="3">
    <source>
        <dbReference type="ARBA" id="ARBA00022692"/>
    </source>
</evidence>
<feature type="transmembrane region" description="Helical" evidence="7">
    <location>
        <begin position="761"/>
        <end position="785"/>
    </location>
</feature>
<evidence type="ECO:0000256" key="4">
    <source>
        <dbReference type="ARBA" id="ARBA00022989"/>
    </source>
</evidence>
<protein>
    <recommendedName>
        <fullName evidence="8">ABC3 transporter permease C-terminal domain-containing protein</fullName>
    </recommendedName>
</protein>
<dbReference type="GO" id="GO:0005886">
    <property type="term" value="C:plasma membrane"/>
    <property type="evidence" value="ECO:0007669"/>
    <property type="project" value="UniProtKB-SubCell"/>
</dbReference>
<evidence type="ECO:0000313" key="10">
    <source>
        <dbReference type="Proteomes" id="UP000619260"/>
    </source>
</evidence>
<dbReference type="PROSITE" id="PS51257">
    <property type="entry name" value="PROKAR_LIPOPROTEIN"/>
    <property type="match status" value="1"/>
</dbReference>
<feature type="transmembrane region" description="Helical" evidence="7">
    <location>
        <begin position="296"/>
        <end position="318"/>
    </location>
</feature>
<accession>A0A8J3YUS9</accession>
<comment type="similarity">
    <text evidence="6">Belongs to the ABC-4 integral membrane protein family.</text>
</comment>
<comment type="subcellular location">
    <subcellularLocation>
        <location evidence="1">Cell membrane</location>
        <topology evidence="1">Multi-pass membrane protein</topology>
    </subcellularLocation>
</comment>
<feature type="transmembrane region" description="Helical" evidence="7">
    <location>
        <begin position="386"/>
        <end position="406"/>
    </location>
</feature>
<dbReference type="GO" id="GO:0022857">
    <property type="term" value="F:transmembrane transporter activity"/>
    <property type="evidence" value="ECO:0007669"/>
    <property type="project" value="TreeGrafter"/>
</dbReference>
<gene>
    <name evidence="9" type="ORF">Val02_77990</name>
</gene>
<organism evidence="9 10">
    <name type="scientific">Virgisporangium aliadipatigenens</name>
    <dbReference type="NCBI Taxonomy" id="741659"/>
    <lineage>
        <taxon>Bacteria</taxon>
        <taxon>Bacillati</taxon>
        <taxon>Actinomycetota</taxon>
        <taxon>Actinomycetes</taxon>
        <taxon>Micromonosporales</taxon>
        <taxon>Micromonosporaceae</taxon>
        <taxon>Virgisporangium</taxon>
    </lineage>
</organism>
<dbReference type="EMBL" id="BOPF01000040">
    <property type="protein sequence ID" value="GIJ50913.1"/>
    <property type="molecule type" value="Genomic_DNA"/>
</dbReference>
<keyword evidence="2" id="KW-1003">Cell membrane</keyword>
<dbReference type="Pfam" id="PF02687">
    <property type="entry name" value="FtsX"/>
    <property type="match status" value="2"/>
</dbReference>
<dbReference type="InterPro" id="IPR003838">
    <property type="entry name" value="ABC3_permease_C"/>
</dbReference>
<proteinExistence type="inferred from homology"/>
<feature type="domain" description="ABC3 transporter permease C-terminal" evidence="8">
    <location>
        <begin position="247"/>
        <end position="367"/>
    </location>
</feature>
<evidence type="ECO:0000313" key="9">
    <source>
        <dbReference type="EMBL" id="GIJ50913.1"/>
    </source>
</evidence>
<dbReference type="PANTHER" id="PTHR30572:SF4">
    <property type="entry name" value="ABC TRANSPORTER PERMEASE YTRF"/>
    <property type="match status" value="1"/>
</dbReference>
<evidence type="ECO:0000256" key="1">
    <source>
        <dbReference type="ARBA" id="ARBA00004651"/>
    </source>
</evidence>
<comment type="caution">
    <text evidence="9">The sequence shown here is derived from an EMBL/GenBank/DDBJ whole genome shotgun (WGS) entry which is preliminary data.</text>
</comment>
<dbReference type="InterPro" id="IPR050250">
    <property type="entry name" value="Macrolide_Exporter_MacB"/>
</dbReference>
<keyword evidence="10" id="KW-1185">Reference proteome</keyword>
<evidence type="ECO:0000259" key="8">
    <source>
        <dbReference type="Pfam" id="PF02687"/>
    </source>
</evidence>
<dbReference type="AlphaFoldDB" id="A0A8J3YUS9"/>
<keyword evidence="3 7" id="KW-0812">Transmembrane</keyword>
<feature type="transmembrane region" description="Helical" evidence="7">
    <location>
        <begin position="714"/>
        <end position="741"/>
    </location>
</feature>
<keyword evidence="5 7" id="KW-0472">Membrane</keyword>
<reference evidence="9" key="1">
    <citation type="submission" date="2021-01" db="EMBL/GenBank/DDBJ databases">
        <title>Whole genome shotgun sequence of Virgisporangium aliadipatigenens NBRC 105644.</title>
        <authorList>
            <person name="Komaki H."/>
            <person name="Tamura T."/>
        </authorList>
    </citation>
    <scope>NUCLEOTIDE SEQUENCE</scope>
    <source>
        <strain evidence="9">NBRC 105644</strain>
    </source>
</reference>
<dbReference type="PANTHER" id="PTHR30572">
    <property type="entry name" value="MEMBRANE COMPONENT OF TRANSPORTER-RELATED"/>
    <property type="match status" value="1"/>
</dbReference>
<evidence type="ECO:0000256" key="5">
    <source>
        <dbReference type="ARBA" id="ARBA00023136"/>
    </source>
</evidence>